<keyword evidence="6" id="KW-1185">Reference proteome</keyword>
<feature type="chain" id="PRO_5037747125" description="glucuronosyltransferase" evidence="5">
    <location>
        <begin position="22"/>
        <end position="367"/>
    </location>
</feature>
<comment type="similarity">
    <text evidence="1">Belongs to the UDP-glycosyltransferase family.</text>
</comment>
<dbReference type="PANTHER" id="PTHR48043:SF62">
    <property type="entry name" value="GLUCURONOSYLTRANSFERASE"/>
    <property type="match status" value="1"/>
</dbReference>
<proteinExistence type="inferred from homology"/>
<evidence type="ECO:0000256" key="3">
    <source>
        <dbReference type="ARBA" id="ARBA00022676"/>
    </source>
</evidence>
<protein>
    <recommendedName>
        <fullName evidence="2">glucuronosyltransferase</fullName>
        <ecNumber evidence="2">2.4.1.17</ecNumber>
    </recommendedName>
</protein>
<organism evidence="6 7">
    <name type="scientific">Globodera rostochiensis</name>
    <name type="common">Golden nematode worm</name>
    <name type="synonym">Heterodera rostochiensis</name>
    <dbReference type="NCBI Taxonomy" id="31243"/>
    <lineage>
        <taxon>Eukaryota</taxon>
        <taxon>Metazoa</taxon>
        <taxon>Ecdysozoa</taxon>
        <taxon>Nematoda</taxon>
        <taxon>Chromadorea</taxon>
        <taxon>Rhabditida</taxon>
        <taxon>Tylenchina</taxon>
        <taxon>Tylenchomorpha</taxon>
        <taxon>Tylenchoidea</taxon>
        <taxon>Heteroderidae</taxon>
        <taxon>Heteroderinae</taxon>
        <taxon>Globodera</taxon>
    </lineage>
</organism>
<dbReference type="Proteomes" id="UP000887572">
    <property type="component" value="Unplaced"/>
</dbReference>
<evidence type="ECO:0000256" key="5">
    <source>
        <dbReference type="SAM" id="SignalP"/>
    </source>
</evidence>
<dbReference type="Gene3D" id="3.40.50.2000">
    <property type="entry name" value="Glycogen Phosphorylase B"/>
    <property type="match status" value="1"/>
</dbReference>
<dbReference type="PANTHER" id="PTHR48043">
    <property type="entry name" value="EG:EG0003.4 PROTEIN-RELATED"/>
    <property type="match status" value="1"/>
</dbReference>
<sequence>MLFSSSVVFVLFFLLISQSNGARILVTGAVDSGTHIGSMVPMVKRLASSGHQIVVLEIATLKKARNLGTNVTVLFIPVPEDGGIAASLSASMFRVVSNGRILHLPYLFGDQKVHEYILSHAPMLRSLLNTAFDLVILDELFGVHSFAIALHLNRHYGVPYIIYSTTMMIQSSAYSLALGRNFVSEPNLLTSPPASSGDKYDPTNILDRLDNLNTVAWDLFRVKLHVESHLRSALSSLRLFCVPNFAFSDFFSKASFVFADYLDRVPAPLAESPSILPVSSNCGRARPLPSDLANFVSHFSSKGTIYVAFGTNLQWRYAPKGILNAFFGALNRLCRHSHKTRHLGSSIRCFVSPGHKIVHFPLRTQKL</sequence>
<evidence type="ECO:0000256" key="4">
    <source>
        <dbReference type="ARBA" id="ARBA00022679"/>
    </source>
</evidence>
<evidence type="ECO:0000256" key="1">
    <source>
        <dbReference type="ARBA" id="ARBA00009995"/>
    </source>
</evidence>
<reference evidence="7" key="1">
    <citation type="submission" date="2022-11" db="UniProtKB">
        <authorList>
            <consortium name="WormBaseParasite"/>
        </authorList>
    </citation>
    <scope>IDENTIFICATION</scope>
</reference>
<evidence type="ECO:0000256" key="2">
    <source>
        <dbReference type="ARBA" id="ARBA00012544"/>
    </source>
</evidence>
<dbReference type="SUPFAM" id="SSF53756">
    <property type="entry name" value="UDP-Glycosyltransferase/glycogen phosphorylase"/>
    <property type="match status" value="1"/>
</dbReference>
<keyword evidence="5" id="KW-0732">Signal</keyword>
<name>A0A914HDZ0_GLORO</name>
<accession>A0A914HDZ0</accession>
<dbReference type="WBParaSite" id="Gr19_v10_g16259.t1">
    <property type="protein sequence ID" value="Gr19_v10_g16259.t1"/>
    <property type="gene ID" value="Gr19_v10_g16259"/>
</dbReference>
<dbReference type="AlphaFoldDB" id="A0A914HDZ0"/>
<dbReference type="EC" id="2.4.1.17" evidence="2"/>
<dbReference type="GO" id="GO:0015020">
    <property type="term" value="F:glucuronosyltransferase activity"/>
    <property type="evidence" value="ECO:0007669"/>
    <property type="project" value="UniProtKB-EC"/>
</dbReference>
<feature type="signal peptide" evidence="5">
    <location>
        <begin position="1"/>
        <end position="21"/>
    </location>
</feature>
<keyword evidence="3" id="KW-0328">Glycosyltransferase</keyword>
<dbReference type="InterPro" id="IPR050271">
    <property type="entry name" value="UDP-glycosyltransferase"/>
</dbReference>
<keyword evidence="4" id="KW-0808">Transferase</keyword>
<evidence type="ECO:0000313" key="6">
    <source>
        <dbReference type="Proteomes" id="UP000887572"/>
    </source>
</evidence>
<evidence type="ECO:0000313" key="7">
    <source>
        <dbReference type="WBParaSite" id="Gr19_v10_g16259.t1"/>
    </source>
</evidence>